<evidence type="ECO:0000313" key="3">
    <source>
        <dbReference type="Proteomes" id="UP000007054"/>
    </source>
</evidence>
<sequence length="60" mass="6915">MVLRVPSTQSIKGKPPKMVTQKAKRQTIKKPTKNPVSKKEPKITHCANRLFPMQSSYFFK</sequence>
<dbReference type="EMBL" id="FP929052">
    <property type="protein sequence ID" value="CBL18242.1"/>
    <property type="molecule type" value="Genomic_DNA"/>
</dbReference>
<reference evidence="2" key="2">
    <citation type="submission" date="2010-03" db="EMBL/GenBank/DDBJ databases">
        <authorList>
            <person name="Pajon A."/>
        </authorList>
    </citation>
    <scope>NUCLEOTIDE SEQUENCE</scope>
    <source>
        <strain evidence="2">Type strain: 18P13</strain>
    </source>
</reference>
<dbReference type="BioCyc" id="RCHA213810:RUM_RS10865-MONOMER"/>
<proteinExistence type="predicted"/>
<feature type="region of interest" description="Disordered" evidence="1">
    <location>
        <begin position="1"/>
        <end position="40"/>
    </location>
</feature>
<evidence type="ECO:0000313" key="2">
    <source>
        <dbReference type="EMBL" id="CBL18242.1"/>
    </source>
</evidence>
<keyword evidence="3" id="KW-1185">Reference proteome</keyword>
<reference evidence="2" key="1">
    <citation type="submission" date="2010-03" db="EMBL/GenBank/DDBJ databases">
        <title>The genome sequence of Ruminococcus sp. 18P13.</title>
        <authorList>
            <consortium name="metaHIT consortium -- http://www.metahit.eu/"/>
            <person name="Pajon A."/>
            <person name="Turner K."/>
            <person name="Parkhill J."/>
            <person name="Bernalier A."/>
        </authorList>
    </citation>
    <scope>NUCLEOTIDE SEQUENCE [LARGE SCALE GENOMIC DNA]</scope>
    <source>
        <strain evidence="2">Type strain: 18P13</strain>
    </source>
</reference>
<dbReference type="AlphaFoldDB" id="D4LF47"/>
<dbReference type="HOGENOM" id="CLU_2938972_0_0_9"/>
<feature type="compositionally biased region" description="Polar residues" evidence="1">
    <location>
        <begin position="1"/>
        <end position="11"/>
    </location>
</feature>
<organism evidence="2 3">
    <name type="scientific">Ruminococcus champanellensis (strain DSM 18848 / JCM 17042 / KCTC 15320 / 18P13)</name>
    <dbReference type="NCBI Taxonomy" id="213810"/>
    <lineage>
        <taxon>Bacteria</taxon>
        <taxon>Bacillati</taxon>
        <taxon>Bacillota</taxon>
        <taxon>Clostridia</taxon>
        <taxon>Eubacteriales</taxon>
        <taxon>Oscillospiraceae</taxon>
        <taxon>Ruminococcus</taxon>
    </lineage>
</organism>
<gene>
    <name evidence="2" type="ordered locus">RUM_22370</name>
</gene>
<accession>D4LF47</accession>
<dbReference type="KEGG" id="rch:RUM_22370"/>
<evidence type="ECO:0000256" key="1">
    <source>
        <dbReference type="SAM" id="MobiDB-lite"/>
    </source>
</evidence>
<dbReference type="Proteomes" id="UP000007054">
    <property type="component" value="Chromosome"/>
</dbReference>
<name>D4LF47_RUMC1</name>
<protein>
    <submittedName>
        <fullName evidence="2">Uncharacterized protein</fullName>
    </submittedName>
</protein>
<feature type="compositionally biased region" description="Basic residues" evidence="1">
    <location>
        <begin position="22"/>
        <end position="32"/>
    </location>
</feature>